<protein>
    <submittedName>
        <fullName evidence="1">Uncharacterized protein</fullName>
    </submittedName>
</protein>
<dbReference type="RefSeq" id="WP_014801993.1">
    <property type="nucleotide sequence ID" value="NC_018020.1"/>
</dbReference>
<dbReference type="KEGG" id="tpx:Turpa_0824"/>
<sequence length="384" mass="43425">MLLSADYLNEHCHCSTLDKSKIEHAHYFSEHPHFLSLNDLHQMQTFIEAHERLTFYGLTPVEGKRIERGIFNSYDFHISDNGPQLIEINTNAAGALLGLHAEKEMMQCCEGLPGYLSYPGFAFDSVKIVDMFRREFALRFPGRPLGRVAIVDENPGEQFFYSEFVLVQQMLQSHGIDAVIVTPEALSIRENVAYANEIPLDFIYNRLTDFAFEQPSSATLKQIYEQGLATVSPNPAVHALYANKANLTLFWSDAATNMPQTDLATVRAHLPETVFVTAANADLLWSQKKEWFFKPLDGYGGKGVYRGDKLTTKVWQHIIAGNYIAQRYVAPRTRQVSGETSLKYDVRVYTYAGEILGLMARYYQGQTTNFRTEHGGLAGVLVMR</sequence>
<proteinExistence type="predicted"/>
<organism evidence="1 2">
    <name type="scientific">Turneriella parva (strain ATCC BAA-1111 / DSM 21527 / NCTC 11395 / H)</name>
    <name type="common">Leptospira parva</name>
    <dbReference type="NCBI Taxonomy" id="869212"/>
    <lineage>
        <taxon>Bacteria</taxon>
        <taxon>Pseudomonadati</taxon>
        <taxon>Spirochaetota</taxon>
        <taxon>Spirochaetia</taxon>
        <taxon>Leptospirales</taxon>
        <taxon>Leptospiraceae</taxon>
        <taxon>Turneriella</taxon>
    </lineage>
</organism>
<gene>
    <name evidence="1" type="ordered locus">Turpa_0824</name>
</gene>
<dbReference type="HOGENOM" id="CLU_034373_0_0_12"/>
<evidence type="ECO:0000313" key="1">
    <source>
        <dbReference type="EMBL" id="AFM11475.1"/>
    </source>
</evidence>
<dbReference type="Proteomes" id="UP000006048">
    <property type="component" value="Chromosome"/>
</dbReference>
<dbReference type="OrthoDB" id="344992at2"/>
<dbReference type="STRING" id="869212.Turpa_0824"/>
<evidence type="ECO:0000313" key="2">
    <source>
        <dbReference type="Proteomes" id="UP000006048"/>
    </source>
</evidence>
<reference evidence="1 2" key="1">
    <citation type="submission" date="2012-06" db="EMBL/GenBank/DDBJ databases">
        <title>The complete chromosome of genome of Turneriella parva DSM 21527.</title>
        <authorList>
            <consortium name="US DOE Joint Genome Institute (JGI-PGF)"/>
            <person name="Lucas S."/>
            <person name="Han J."/>
            <person name="Lapidus A."/>
            <person name="Bruce D."/>
            <person name="Goodwin L."/>
            <person name="Pitluck S."/>
            <person name="Peters L."/>
            <person name="Kyrpides N."/>
            <person name="Mavromatis K."/>
            <person name="Ivanova N."/>
            <person name="Mikhailova N."/>
            <person name="Chertkov O."/>
            <person name="Detter J.C."/>
            <person name="Tapia R."/>
            <person name="Han C."/>
            <person name="Land M."/>
            <person name="Hauser L."/>
            <person name="Markowitz V."/>
            <person name="Cheng J.-F."/>
            <person name="Hugenholtz P."/>
            <person name="Woyke T."/>
            <person name="Wu D."/>
            <person name="Gronow S."/>
            <person name="Wellnitz S."/>
            <person name="Brambilla E."/>
            <person name="Klenk H.-P."/>
            <person name="Eisen J.A."/>
        </authorList>
    </citation>
    <scope>NUCLEOTIDE SEQUENCE [LARGE SCALE GENOMIC DNA]</scope>
    <source>
        <strain evidence="2">ATCC BAA-1111 / DSM 21527 / NCTC 11395 / H</strain>
    </source>
</reference>
<keyword evidence="2" id="KW-1185">Reference proteome</keyword>
<dbReference type="EMBL" id="CP002959">
    <property type="protein sequence ID" value="AFM11475.1"/>
    <property type="molecule type" value="Genomic_DNA"/>
</dbReference>
<dbReference type="PATRIC" id="fig|869212.3.peg.799"/>
<dbReference type="AlphaFoldDB" id="I4B2G8"/>
<name>I4B2G8_TURPD</name>
<dbReference type="SUPFAM" id="SSF56059">
    <property type="entry name" value="Glutathione synthetase ATP-binding domain-like"/>
    <property type="match status" value="1"/>
</dbReference>
<accession>I4B2G8</accession>